<reference evidence="1" key="2">
    <citation type="submission" date="2020-09" db="EMBL/GenBank/DDBJ databases">
        <authorList>
            <person name="Sun Q."/>
            <person name="Zhou Y."/>
        </authorList>
    </citation>
    <scope>NUCLEOTIDE SEQUENCE</scope>
    <source>
        <strain evidence="1">CGMCC 1.15478</strain>
    </source>
</reference>
<dbReference type="EMBL" id="BMJH01000001">
    <property type="protein sequence ID" value="GGC57868.1"/>
    <property type="molecule type" value="Genomic_DNA"/>
</dbReference>
<protein>
    <recommendedName>
        <fullName evidence="3">SRPBCC family protein</fullName>
    </recommendedName>
</protein>
<name>A0A916U260_9ACTN</name>
<dbReference type="Proteomes" id="UP000641514">
    <property type="component" value="Unassembled WGS sequence"/>
</dbReference>
<dbReference type="SUPFAM" id="SSF55961">
    <property type="entry name" value="Bet v1-like"/>
    <property type="match status" value="1"/>
</dbReference>
<dbReference type="Gene3D" id="3.30.530.20">
    <property type="match status" value="1"/>
</dbReference>
<gene>
    <name evidence="1" type="ORF">GCM10011410_07900</name>
</gene>
<organism evidence="1 2">
    <name type="scientific">Hoyosella rhizosphaerae</name>
    <dbReference type="NCBI Taxonomy" id="1755582"/>
    <lineage>
        <taxon>Bacteria</taxon>
        <taxon>Bacillati</taxon>
        <taxon>Actinomycetota</taxon>
        <taxon>Actinomycetes</taxon>
        <taxon>Mycobacteriales</taxon>
        <taxon>Hoyosellaceae</taxon>
        <taxon>Hoyosella</taxon>
    </lineage>
</organism>
<dbReference type="Pfam" id="PF10604">
    <property type="entry name" value="Polyketide_cyc2"/>
    <property type="match status" value="1"/>
</dbReference>
<dbReference type="InterPro" id="IPR019587">
    <property type="entry name" value="Polyketide_cyclase/dehydratase"/>
</dbReference>
<comment type="caution">
    <text evidence="1">The sequence shown here is derived from an EMBL/GenBank/DDBJ whole genome shotgun (WGS) entry which is preliminary data.</text>
</comment>
<reference evidence="1" key="1">
    <citation type="journal article" date="2014" name="Int. J. Syst. Evol. Microbiol.">
        <title>Complete genome sequence of Corynebacterium casei LMG S-19264T (=DSM 44701T), isolated from a smear-ripened cheese.</title>
        <authorList>
            <consortium name="US DOE Joint Genome Institute (JGI-PGF)"/>
            <person name="Walter F."/>
            <person name="Albersmeier A."/>
            <person name="Kalinowski J."/>
            <person name="Ruckert C."/>
        </authorList>
    </citation>
    <scope>NUCLEOTIDE SEQUENCE</scope>
    <source>
        <strain evidence="1">CGMCC 1.15478</strain>
    </source>
</reference>
<accession>A0A916U260</accession>
<sequence length="163" mass="18260">MLLQARRDQLVRNIVEVEKFVNSPIGNVWRVITDLDHSPQILSSVTRVERLTEGSFRVGMRWRETRKLLGKEATEEMWVSAMEVPGRIVITSEDGGVRYVSEIHLTEVNGGTDVVYTFSAELPELHGLRKLVSNTLGYLGAAITKRMISQDLDDIARAATAAH</sequence>
<dbReference type="InterPro" id="IPR023393">
    <property type="entry name" value="START-like_dom_sf"/>
</dbReference>
<proteinExistence type="predicted"/>
<evidence type="ECO:0000313" key="1">
    <source>
        <dbReference type="EMBL" id="GGC57868.1"/>
    </source>
</evidence>
<evidence type="ECO:0008006" key="3">
    <source>
        <dbReference type="Google" id="ProtNLM"/>
    </source>
</evidence>
<dbReference type="AlphaFoldDB" id="A0A916U260"/>
<evidence type="ECO:0000313" key="2">
    <source>
        <dbReference type="Proteomes" id="UP000641514"/>
    </source>
</evidence>
<keyword evidence="2" id="KW-1185">Reference proteome</keyword>